<accession>A0A6G0YHZ4</accession>
<dbReference type="EMBL" id="VUJU01003964">
    <property type="protein sequence ID" value="KAF0755999.1"/>
    <property type="molecule type" value="Genomic_DNA"/>
</dbReference>
<reference evidence="1 2" key="1">
    <citation type="submission" date="2019-08" db="EMBL/GenBank/DDBJ databases">
        <title>Whole genome of Aphis craccivora.</title>
        <authorList>
            <person name="Voronova N.V."/>
            <person name="Shulinski R.S."/>
            <person name="Bandarenka Y.V."/>
            <person name="Zhorov D.G."/>
            <person name="Warner D."/>
        </authorList>
    </citation>
    <scope>NUCLEOTIDE SEQUENCE [LARGE SCALE GENOMIC DNA]</scope>
    <source>
        <strain evidence="1">180601</strain>
        <tissue evidence="1">Whole Body</tissue>
    </source>
</reference>
<comment type="caution">
    <text evidence="1">The sequence shown here is derived from an EMBL/GenBank/DDBJ whole genome shotgun (WGS) entry which is preliminary data.</text>
</comment>
<proteinExistence type="predicted"/>
<sequence>MTKLNDVVTFYLLDTYSLNTCNPKLYYGETPITKSNPGENYLYGLVCEGNVDNSSMCIQTSRNFYDKGKYFHDLQAGIQVVGLDVDDFGNTCQCRSAFNGLYNIYAGYTNSTVIPCAKFDVQSTVYPIK</sequence>
<gene>
    <name evidence="1" type="ORF">FWK35_00011464</name>
</gene>
<dbReference type="AlphaFoldDB" id="A0A6G0YHZ4"/>
<keyword evidence="2" id="KW-1185">Reference proteome</keyword>
<dbReference type="Proteomes" id="UP000478052">
    <property type="component" value="Unassembled WGS sequence"/>
</dbReference>
<protein>
    <submittedName>
        <fullName evidence="1">Uncharacterized protein</fullName>
    </submittedName>
</protein>
<dbReference type="OrthoDB" id="6586476at2759"/>
<evidence type="ECO:0000313" key="1">
    <source>
        <dbReference type="EMBL" id="KAF0755999.1"/>
    </source>
</evidence>
<evidence type="ECO:0000313" key="2">
    <source>
        <dbReference type="Proteomes" id="UP000478052"/>
    </source>
</evidence>
<name>A0A6G0YHZ4_APHCR</name>
<organism evidence="1 2">
    <name type="scientific">Aphis craccivora</name>
    <name type="common">Cowpea aphid</name>
    <dbReference type="NCBI Taxonomy" id="307492"/>
    <lineage>
        <taxon>Eukaryota</taxon>
        <taxon>Metazoa</taxon>
        <taxon>Ecdysozoa</taxon>
        <taxon>Arthropoda</taxon>
        <taxon>Hexapoda</taxon>
        <taxon>Insecta</taxon>
        <taxon>Pterygota</taxon>
        <taxon>Neoptera</taxon>
        <taxon>Paraneoptera</taxon>
        <taxon>Hemiptera</taxon>
        <taxon>Sternorrhyncha</taxon>
        <taxon>Aphidomorpha</taxon>
        <taxon>Aphidoidea</taxon>
        <taxon>Aphididae</taxon>
        <taxon>Aphidini</taxon>
        <taxon>Aphis</taxon>
        <taxon>Aphis</taxon>
    </lineage>
</organism>